<dbReference type="SUPFAM" id="SSF54928">
    <property type="entry name" value="RNA-binding domain, RBD"/>
    <property type="match status" value="1"/>
</dbReference>
<feature type="compositionally biased region" description="Polar residues" evidence="1">
    <location>
        <begin position="872"/>
        <end position="887"/>
    </location>
</feature>
<protein>
    <submittedName>
        <fullName evidence="2">Uncharacterized protein</fullName>
    </submittedName>
</protein>
<dbReference type="InterPro" id="IPR035979">
    <property type="entry name" value="RBD_domain_sf"/>
</dbReference>
<proteinExistence type="predicted"/>
<gene>
    <name evidence="2" type="ORF">CINC_LOCUS8389</name>
</gene>
<feature type="region of interest" description="Disordered" evidence="1">
    <location>
        <begin position="871"/>
        <end position="922"/>
    </location>
</feature>
<evidence type="ECO:0000313" key="3">
    <source>
        <dbReference type="Proteomes" id="UP001154114"/>
    </source>
</evidence>
<accession>A0A9P0FWM4</accession>
<feature type="compositionally biased region" description="Low complexity" evidence="1">
    <location>
        <begin position="178"/>
        <end position="193"/>
    </location>
</feature>
<keyword evidence="3" id="KW-1185">Reference proteome</keyword>
<dbReference type="EMBL" id="LR824029">
    <property type="protein sequence ID" value="CAH0598738.1"/>
    <property type="molecule type" value="Genomic_DNA"/>
</dbReference>
<dbReference type="GO" id="GO:0003676">
    <property type="term" value="F:nucleic acid binding"/>
    <property type="evidence" value="ECO:0007669"/>
    <property type="project" value="InterPro"/>
</dbReference>
<dbReference type="OrthoDB" id="7430688at2759"/>
<feature type="compositionally biased region" description="Polar residues" evidence="1">
    <location>
        <begin position="772"/>
        <end position="802"/>
    </location>
</feature>
<dbReference type="AlphaFoldDB" id="A0A9P0FWM4"/>
<feature type="region of interest" description="Disordered" evidence="1">
    <location>
        <begin position="744"/>
        <end position="856"/>
    </location>
</feature>
<feature type="compositionally biased region" description="Basic and acidic residues" evidence="1">
    <location>
        <begin position="270"/>
        <end position="319"/>
    </location>
</feature>
<feature type="compositionally biased region" description="Basic and acidic residues" evidence="1">
    <location>
        <begin position="355"/>
        <end position="396"/>
    </location>
</feature>
<feature type="compositionally biased region" description="Low complexity" evidence="1">
    <location>
        <begin position="829"/>
        <end position="839"/>
    </location>
</feature>
<feature type="compositionally biased region" description="Basic and acidic residues" evidence="1">
    <location>
        <begin position="242"/>
        <end position="261"/>
    </location>
</feature>
<feature type="compositionally biased region" description="Polar residues" evidence="1">
    <location>
        <begin position="147"/>
        <end position="157"/>
    </location>
</feature>
<feature type="region of interest" description="Disordered" evidence="1">
    <location>
        <begin position="144"/>
        <end position="406"/>
    </location>
</feature>
<reference evidence="2" key="1">
    <citation type="submission" date="2021-12" db="EMBL/GenBank/DDBJ databases">
        <authorList>
            <person name="King R."/>
        </authorList>
    </citation>
    <scope>NUCLEOTIDE SEQUENCE</scope>
</reference>
<name>A0A9P0FWM4_CHRIL</name>
<organism evidence="2 3">
    <name type="scientific">Chrysodeixis includens</name>
    <name type="common">Soybean looper</name>
    <name type="synonym">Pseudoplusia includens</name>
    <dbReference type="NCBI Taxonomy" id="689277"/>
    <lineage>
        <taxon>Eukaryota</taxon>
        <taxon>Metazoa</taxon>
        <taxon>Ecdysozoa</taxon>
        <taxon>Arthropoda</taxon>
        <taxon>Hexapoda</taxon>
        <taxon>Insecta</taxon>
        <taxon>Pterygota</taxon>
        <taxon>Neoptera</taxon>
        <taxon>Endopterygota</taxon>
        <taxon>Lepidoptera</taxon>
        <taxon>Glossata</taxon>
        <taxon>Ditrysia</taxon>
        <taxon>Noctuoidea</taxon>
        <taxon>Noctuidae</taxon>
        <taxon>Plusiinae</taxon>
        <taxon>Chrysodeixis</taxon>
    </lineage>
</organism>
<dbReference type="Proteomes" id="UP001154114">
    <property type="component" value="Chromosome 26"/>
</dbReference>
<feature type="compositionally biased region" description="Acidic residues" evidence="1">
    <location>
        <begin position="898"/>
        <end position="922"/>
    </location>
</feature>
<feature type="compositionally biased region" description="Polar residues" evidence="1">
    <location>
        <begin position="207"/>
        <end position="240"/>
    </location>
</feature>
<feature type="region of interest" description="Disordered" evidence="1">
    <location>
        <begin position="515"/>
        <end position="535"/>
    </location>
</feature>
<sequence length="922" mass="104164">MLLTIFNLPDRTRYQDIKTLLKEKCGLTEFILDNLTGHTENSKQVTVGLPEEEDAALLMRKLNGHYHEGYHLRVEPVKKKVNNDDRYKNQVMSAFRMGNLQSNQQGAPGIPMNQFGMRQQPSLQQPALQQPYYQQAQVNMNYHPGYGQNNVQQNQPAPFSYGGGRTNNQNVFANYGHPQQMASQSSSQPMSRSYNDYNQEAPLGFGQLNTSDVWLPKNSQNSSGNAPARDSYSQQRSTRWAGSDKDTSRSRDPRSRDRDRNTFSNSFSRDSVEEMRRPPLDWRDRSDKQRASQRREPRDLPGHDRGSKHPPVVRRDLYKAPKAPQTFDKHVKNSFHPSNAPKNPQVPRPSRTRNRAKEIPKPQADVKPKANNKPKVENKQVKKESGPPAKRPREESTNSVKAEGNKFKIPKREENPDLIPARAATWRAQLASTLAKEILNDPNNKTDLDPELLLIELKTVIRSRLATLVGSEYDMRMQAMTNLYRSRYNAKSDKQLFKKLTANMKKLAECVGPLKAEEDGADPTPEQPVKESVEDDAVDVNPMSVEETIEEKTKEVDENAGKYKSLQDWEHVMGQLKPDVSKAIDDELDEMFNQVLEVFKDEPEEKHKNIQEQIKNSVINNLKHVLKVNFAKRYLNIQPIVMRIFATPRISKTKMAPALEAQGVTNLCKTSKCLIGTCGSYDDLDRLCAMEGLVVEGSTIVMKPYHLAGKKDKVDRAAIMAHRQAIADVFTRFAENLFAINTEESAPAEDNAASGDGGRDDATNEGLEQPTEPATTNVDLTENDSNSQSSHKSLNEQDSSTAAEVPIAVKEESDHEEASNGHVKDSNDQNENNNQEESNINPETDPTDSEQRIDLNATKIVEEIKPIETSEENQVNIKEEPLNQSIETIAVPELDEVKNEDEEYPGDDIDMDDLNEDDLEDW</sequence>
<evidence type="ECO:0000313" key="2">
    <source>
        <dbReference type="EMBL" id="CAH0598738.1"/>
    </source>
</evidence>
<feature type="compositionally biased region" description="Basic and acidic residues" evidence="1">
    <location>
        <begin position="809"/>
        <end position="827"/>
    </location>
</feature>
<evidence type="ECO:0000256" key="1">
    <source>
        <dbReference type="SAM" id="MobiDB-lite"/>
    </source>
</evidence>